<feature type="non-terminal residue" evidence="1">
    <location>
        <position position="101"/>
    </location>
</feature>
<dbReference type="Proteomes" id="UP000649617">
    <property type="component" value="Unassembled WGS sequence"/>
</dbReference>
<evidence type="ECO:0000313" key="2">
    <source>
        <dbReference type="Proteomes" id="UP000649617"/>
    </source>
</evidence>
<comment type="caution">
    <text evidence="1">The sequence shown here is derived from an EMBL/GenBank/DDBJ whole genome shotgun (WGS) entry which is preliminary data.</text>
</comment>
<sequence length="101" mass="10418">ARDQLGGTAAAAVLGPWVKRPETLSTADLTNALAAVQQSSDPNKILSSLNAVTEMSGAATDSDAESQKQVTDLALTALESVTSIVEATEESFQQLGESVNK</sequence>
<protein>
    <submittedName>
        <fullName evidence="1">Thermitase protein</fullName>
    </submittedName>
</protein>
<feature type="non-terminal residue" evidence="1">
    <location>
        <position position="1"/>
    </location>
</feature>
<gene>
    <name evidence="1" type="primary">Thermitase</name>
    <name evidence="1" type="ORF">SPIL2461_LOCUS4598</name>
</gene>
<reference evidence="1" key="1">
    <citation type="submission" date="2021-02" db="EMBL/GenBank/DDBJ databases">
        <authorList>
            <person name="Dougan E. K."/>
            <person name="Rhodes N."/>
            <person name="Thang M."/>
            <person name="Chan C."/>
        </authorList>
    </citation>
    <scope>NUCLEOTIDE SEQUENCE</scope>
</reference>
<dbReference type="OrthoDB" id="10424245at2759"/>
<accession>A0A812LM78</accession>
<name>A0A812LM78_SYMPI</name>
<evidence type="ECO:0000313" key="1">
    <source>
        <dbReference type="EMBL" id="CAE7247663.1"/>
    </source>
</evidence>
<proteinExistence type="predicted"/>
<dbReference type="AlphaFoldDB" id="A0A812LM78"/>
<dbReference type="EMBL" id="CAJNIZ010006166">
    <property type="protein sequence ID" value="CAE7247663.1"/>
    <property type="molecule type" value="Genomic_DNA"/>
</dbReference>
<organism evidence="1 2">
    <name type="scientific">Symbiodinium pilosum</name>
    <name type="common">Dinoflagellate</name>
    <dbReference type="NCBI Taxonomy" id="2952"/>
    <lineage>
        <taxon>Eukaryota</taxon>
        <taxon>Sar</taxon>
        <taxon>Alveolata</taxon>
        <taxon>Dinophyceae</taxon>
        <taxon>Suessiales</taxon>
        <taxon>Symbiodiniaceae</taxon>
        <taxon>Symbiodinium</taxon>
    </lineage>
</organism>
<keyword evidence="2" id="KW-1185">Reference proteome</keyword>